<dbReference type="OMA" id="GEQRQHR"/>
<accession>A0A0L0HFQ0</accession>
<dbReference type="VEuPathDB" id="FungiDB:SPPG_09237"/>
<evidence type="ECO:0000313" key="4">
    <source>
        <dbReference type="Proteomes" id="UP000053201"/>
    </source>
</evidence>
<evidence type="ECO:0000256" key="1">
    <source>
        <dbReference type="SAM" id="Coils"/>
    </source>
</evidence>
<name>A0A0L0HFQ0_SPIPD</name>
<evidence type="ECO:0008006" key="5">
    <source>
        <dbReference type="Google" id="ProtNLM"/>
    </source>
</evidence>
<dbReference type="GeneID" id="27692362"/>
<dbReference type="Proteomes" id="UP000053201">
    <property type="component" value="Unassembled WGS sequence"/>
</dbReference>
<sequence>MENEDDVMIEARALLTQWVSNPAPPEPSDDASNRIKLNLNLGAFMSLEEKLCGASDRKAVREVVEEVVGYGDIRGSALYSRTHQGSISPYSRHSETQTRHALARERREQHHKHRIQALERQIESKQQKLLSSLRQKHVERARPKHSKIDQWKMDIALRAARAALDEDMGRKRSDKPYGPRNEDFERARELVVDEEYAKMRTTADVPTISDVETGKVKVEKTDLNDSEAQLKTESQKEDEKRRNEIIERKLAQSRARADELFSVRRLKALKVHFSSWCALVTTYRKQVQQFQVITTWRHLNRSFATWRKLKQSCIAKREAQALQEALQKSHENQLKAVRFQRSTILSKVVLAWLGWTRLQREAKRLRRQHEERAKRMKEALERLERRQRVEAEIEERRVGKVLERLDASTSGESLSNDDSKDMNAIIDGEDVNKGPATNVEEPKAPTPAPTEENKVACASTLNDSPKQSTIRRKAPSPQKPRRIRTAQDQKWIAEMEKRDAERRDRRQQLEQRRKERQEALEAKKAAEAEAKALQEAEERRILIESRKAAEKALAEQLAEQRRVNALACTFSRKRLLRKGLKCLKTFVGAVRRNEEASLGFWVRCLFKGWIQRFRERWEEREIMASKLWDQRAVKSGWDRWKEAYQTHKCHTSDACKHHKHHVILSTFQTWRRKALTTSQTREAHERALNAKADQLMKRILPRRCLRLWKEFVAEQKEQRWREFRKQVLRERVKEILHHSRFEAKLEMETIAGQEVDE</sequence>
<feature type="compositionally biased region" description="Polar residues" evidence="2">
    <location>
        <begin position="407"/>
        <end position="416"/>
    </location>
</feature>
<keyword evidence="4" id="KW-1185">Reference proteome</keyword>
<dbReference type="EMBL" id="KQ257457">
    <property type="protein sequence ID" value="KNC99598.1"/>
    <property type="molecule type" value="Genomic_DNA"/>
</dbReference>
<evidence type="ECO:0000313" key="3">
    <source>
        <dbReference type="EMBL" id="KNC99598.1"/>
    </source>
</evidence>
<dbReference type="RefSeq" id="XP_016607638.1">
    <property type="nucleotide sequence ID" value="XM_016757394.1"/>
</dbReference>
<dbReference type="InParanoid" id="A0A0L0HFQ0"/>
<dbReference type="OrthoDB" id="2139600at2759"/>
<feature type="compositionally biased region" description="Polar residues" evidence="2">
    <location>
        <begin position="459"/>
        <end position="468"/>
    </location>
</feature>
<evidence type="ECO:0000256" key="2">
    <source>
        <dbReference type="SAM" id="MobiDB-lite"/>
    </source>
</evidence>
<feature type="compositionally biased region" description="Basic and acidic residues" evidence="2">
    <location>
        <begin position="485"/>
        <end position="521"/>
    </location>
</feature>
<feature type="compositionally biased region" description="Basic residues" evidence="2">
    <location>
        <begin position="469"/>
        <end position="484"/>
    </location>
</feature>
<keyword evidence="1" id="KW-0175">Coiled coil</keyword>
<reference evidence="3 4" key="1">
    <citation type="submission" date="2009-08" db="EMBL/GenBank/DDBJ databases">
        <title>The Genome Sequence of Spizellomyces punctatus strain DAOM BR117.</title>
        <authorList>
            <consortium name="The Broad Institute Genome Sequencing Platform"/>
            <person name="Russ C."/>
            <person name="Cuomo C."/>
            <person name="Shea T."/>
            <person name="Young S.K."/>
            <person name="Zeng Q."/>
            <person name="Koehrsen M."/>
            <person name="Haas B."/>
            <person name="Borodovsky M."/>
            <person name="Guigo R."/>
            <person name="Alvarado L."/>
            <person name="Berlin A."/>
            <person name="Bochicchio J."/>
            <person name="Borenstein D."/>
            <person name="Chapman S."/>
            <person name="Chen Z."/>
            <person name="Engels R."/>
            <person name="Freedman E."/>
            <person name="Gellesch M."/>
            <person name="Goldberg J."/>
            <person name="Griggs A."/>
            <person name="Gujja S."/>
            <person name="Heiman D."/>
            <person name="Hepburn T."/>
            <person name="Howarth C."/>
            <person name="Jen D."/>
            <person name="Larson L."/>
            <person name="Lewis B."/>
            <person name="Mehta T."/>
            <person name="Park D."/>
            <person name="Pearson M."/>
            <person name="Roberts A."/>
            <person name="Saif S."/>
            <person name="Shenoy N."/>
            <person name="Sisk P."/>
            <person name="Stolte C."/>
            <person name="Sykes S."/>
            <person name="Thomson T."/>
            <person name="Walk T."/>
            <person name="White J."/>
            <person name="Yandava C."/>
            <person name="Burger G."/>
            <person name="Gray M.W."/>
            <person name="Holland P.W.H."/>
            <person name="King N."/>
            <person name="Lang F.B.F."/>
            <person name="Roger A.J."/>
            <person name="Ruiz-Trillo I."/>
            <person name="Lander E."/>
            <person name="Nusbaum C."/>
        </authorList>
    </citation>
    <scope>NUCLEOTIDE SEQUENCE [LARGE SCALE GENOMIC DNA]</scope>
    <source>
        <strain evidence="3 4">DAOM BR117</strain>
    </source>
</reference>
<proteinExistence type="predicted"/>
<feature type="region of interest" description="Disordered" evidence="2">
    <location>
        <begin position="219"/>
        <end position="242"/>
    </location>
</feature>
<protein>
    <recommendedName>
        <fullName evidence="5">Sfi1 spindle body domain-containing protein</fullName>
    </recommendedName>
</protein>
<gene>
    <name evidence="3" type="ORF">SPPG_09237</name>
</gene>
<feature type="coiled-coil region" evidence="1">
    <location>
        <begin position="108"/>
        <end position="135"/>
    </location>
</feature>
<dbReference type="AlphaFoldDB" id="A0A0L0HFQ0"/>
<feature type="region of interest" description="Disordered" evidence="2">
    <location>
        <begin position="407"/>
        <end position="521"/>
    </location>
</feature>
<organism evidence="3 4">
    <name type="scientific">Spizellomyces punctatus (strain DAOM BR117)</name>
    <dbReference type="NCBI Taxonomy" id="645134"/>
    <lineage>
        <taxon>Eukaryota</taxon>
        <taxon>Fungi</taxon>
        <taxon>Fungi incertae sedis</taxon>
        <taxon>Chytridiomycota</taxon>
        <taxon>Chytridiomycota incertae sedis</taxon>
        <taxon>Chytridiomycetes</taxon>
        <taxon>Spizellomycetales</taxon>
        <taxon>Spizellomycetaceae</taxon>
        <taxon>Spizellomyces</taxon>
    </lineage>
</organism>
<feature type="coiled-coil region" evidence="1">
    <location>
        <begin position="359"/>
        <end position="396"/>
    </location>
</feature>